<feature type="region of interest" description="Disordered" evidence="6">
    <location>
        <begin position="133"/>
        <end position="173"/>
    </location>
</feature>
<evidence type="ECO:0000256" key="1">
    <source>
        <dbReference type="ARBA" id="ARBA00005562"/>
    </source>
</evidence>
<protein>
    <submittedName>
        <fullName evidence="8">ETS variant transcription factor 5</fullName>
    </submittedName>
</protein>
<feature type="region of interest" description="Disordered" evidence="6">
    <location>
        <begin position="1"/>
        <end position="25"/>
    </location>
</feature>
<evidence type="ECO:0000313" key="8">
    <source>
        <dbReference type="Ensembl" id="ENSPSTP00000002003.1"/>
    </source>
</evidence>
<dbReference type="Proteomes" id="UP000694428">
    <property type="component" value="Unplaced"/>
</dbReference>
<dbReference type="Pfam" id="PF00178">
    <property type="entry name" value="Ets"/>
    <property type="match status" value="1"/>
</dbReference>
<evidence type="ECO:0000256" key="4">
    <source>
        <dbReference type="ARBA" id="ARBA00023242"/>
    </source>
</evidence>
<comment type="subcellular location">
    <subcellularLocation>
        <location evidence="5">Nucleus</location>
    </subcellularLocation>
</comment>
<comment type="similarity">
    <text evidence="1 5">Belongs to the ETS family.</text>
</comment>
<organism evidence="8 9">
    <name type="scientific">Pavo cristatus</name>
    <name type="common">Indian peafowl</name>
    <name type="synonym">Blue peafowl</name>
    <dbReference type="NCBI Taxonomy" id="9049"/>
    <lineage>
        <taxon>Eukaryota</taxon>
        <taxon>Metazoa</taxon>
        <taxon>Chordata</taxon>
        <taxon>Craniata</taxon>
        <taxon>Vertebrata</taxon>
        <taxon>Euteleostomi</taxon>
        <taxon>Archelosauria</taxon>
        <taxon>Archosauria</taxon>
        <taxon>Dinosauria</taxon>
        <taxon>Saurischia</taxon>
        <taxon>Theropoda</taxon>
        <taxon>Coelurosauria</taxon>
        <taxon>Aves</taxon>
        <taxon>Neognathae</taxon>
        <taxon>Galloanserae</taxon>
        <taxon>Galliformes</taxon>
        <taxon>Phasianidae</taxon>
        <taxon>Phasianinae</taxon>
        <taxon>Pavo</taxon>
    </lineage>
</organism>
<reference evidence="8" key="2">
    <citation type="submission" date="2025-09" db="UniProtKB">
        <authorList>
            <consortium name="Ensembl"/>
        </authorList>
    </citation>
    <scope>IDENTIFICATION</scope>
</reference>
<proteinExistence type="inferred from homology"/>
<feature type="compositionally biased region" description="Low complexity" evidence="6">
    <location>
        <begin position="157"/>
        <end position="170"/>
    </location>
</feature>
<sequence>MDGFYDQQVPFMGPGKSCAEEGRGRLGSERKRKFLETDLAHDSEELFQDLSQLQEAWLAEAQVPDDEQFVPDFQSDNLVLHAPPPAKIKRELHSPSSELSACSHEQALCASYGDKCLYNCCAYDRKPPAGFKPLTPPATPVSPAQPGSSLPPPPAPGVQAAAHGGPAAPLRSTAPAPHLLQEQRQQTFAVPRPPHPPVHMPKMMSENQYPTEHRFQRQMSEPCHPFPPQPGVPGDSRPVYHRQLSEPVGPAAPHPAQGFKQEYHDPLYEHAGPSLPGPPGHGFQSPMGIKQEPRDYCIDSEVPNCQSSYVRGGLFPSSHDGFSYDKDTRLYFDDTCVVPERLEGKVKQEPTLYREGPPYQRRGSLQLWQFLVTLLDDPANAHFIAWTGRGMEFKLIEPEEVWVGYEAIPSCAGSAEEVAKQARAAVVVTHNIPQHHAWQLWFGSKFWQAPLIRCLLIRPPAPCGLHCGSPMGFGGDGAMPWWCEQHPGAGRVLVRFGLFGAPVPEHSFLSPAGGTALGHPEEPTGHELRQAEPVPSLLLREGHHAEGMWPSACFGHPQYHPSTQHSGVTLLSLQPSSSFPKLTLSLLAGGR</sequence>
<dbReference type="GO" id="GO:0000981">
    <property type="term" value="F:DNA-binding transcription factor activity, RNA polymerase II-specific"/>
    <property type="evidence" value="ECO:0007669"/>
    <property type="project" value="TreeGrafter"/>
</dbReference>
<dbReference type="SMART" id="SM00413">
    <property type="entry name" value="ETS"/>
    <property type="match status" value="1"/>
</dbReference>
<dbReference type="GO" id="GO:0005634">
    <property type="term" value="C:nucleus"/>
    <property type="evidence" value="ECO:0007669"/>
    <property type="project" value="UniProtKB-SubCell"/>
</dbReference>
<evidence type="ECO:0000256" key="2">
    <source>
        <dbReference type="ARBA" id="ARBA00022553"/>
    </source>
</evidence>
<dbReference type="PROSITE" id="PS50061">
    <property type="entry name" value="ETS_DOMAIN_3"/>
    <property type="match status" value="1"/>
</dbReference>
<evidence type="ECO:0000256" key="5">
    <source>
        <dbReference type="RuleBase" id="RU004019"/>
    </source>
</evidence>
<evidence type="ECO:0000256" key="6">
    <source>
        <dbReference type="SAM" id="MobiDB-lite"/>
    </source>
</evidence>
<dbReference type="InterPro" id="IPR006715">
    <property type="entry name" value="ETS_PEA3_N"/>
</dbReference>
<evidence type="ECO:0000313" key="9">
    <source>
        <dbReference type="Proteomes" id="UP000694428"/>
    </source>
</evidence>
<dbReference type="PANTHER" id="PTHR11849">
    <property type="entry name" value="ETS"/>
    <property type="match status" value="1"/>
</dbReference>
<dbReference type="GO" id="GO:0043565">
    <property type="term" value="F:sequence-specific DNA binding"/>
    <property type="evidence" value="ECO:0007669"/>
    <property type="project" value="InterPro"/>
</dbReference>
<keyword evidence="4 5" id="KW-0539">Nucleus</keyword>
<dbReference type="PANTHER" id="PTHR11849:SF160">
    <property type="entry name" value="ETS TRANSLOCATION VARIANT 5"/>
    <property type="match status" value="1"/>
</dbReference>
<keyword evidence="3 5" id="KW-0238">DNA-binding</keyword>
<dbReference type="InterPro" id="IPR000418">
    <property type="entry name" value="Ets_dom"/>
</dbReference>
<keyword evidence="9" id="KW-1185">Reference proteome</keyword>
<dbReference type="GO" id="GO:0045893">
    <property type="term" value="P:positive regulation of DNA-templated transcription"/>
    <property type="evidence" value="ECO:0007669"/>
    <property type="project" value="UniProtKB-ARBA"/>
</dbReference>
<evidence type="ECO:0000256" key="3">
    <source>
        <dbReference type="ARBA" id="ARBA00023125"/>
    </source>
</evidence>
<dbReference type="Ensembl" id="ENSPSTT00000002113.1">
    <property type="protein sequence ID" value="ENSPSTP00000002003.1"/>
    <property type="gene ID" value="ENSPSTG00000001532.1"/>
</dbReference>
<dbReference type="GO" id="GO:0030154">
    <property type="term" value="P:cell differentiation"/>
    <property type="evidence" value="ECO:0007669"/>
    <property type="project" value="TreeGrafter"/>
</dbReference>
<dbReference type="Pfam" id="PF04621">
    <property type="entry name" value="ETS_PEA3_N"/>
    <property type="match status" value="1"/>
</dbReference>
<evidence type="ECO:0000259" key="7">
    <source>
        <dbReference type="PROSITE" id="PS50061"/>
    </source>
</evidence>
<dbReference type="InterPro" id="IPR036388">
    <property type="entry name" value="WH-like_DNA-bd_sf"/>
</dbReference>
<feature type="domain" description="ETS" evidence="7">
    <location>
        <begin position="365"/>
        <end position="401"/>
    </location>
</feature>
<keyword evidence="2" id="KW-0597">Phosphoprotein</keyword>
<name>A0A8C9ELM6_PAVCR</name>
<dbReference type="PROSITE" id="PS00345">
    <property type="entry name" value="ETS_DOMAIN_1"/>
    <property type="match status" value="1"/>
</dbReference>
<accession>A0A8C9ELM6</accession>
<dbReference type="Gene3D" id="1.10.10.10">
    <property type="entry name" value="Winged helix-like DNA-binding domain superfamily/Winged helix DNA-binding domain"/>
    <property type="match status" value="1"/>
</dbReference>
<dbReference type="SUPFAM" id="SSF46785">
    <property type="entry name" value="Winged helix' DNA-binding domain"/>
    <property type="match status" value="1"/>
</dbReference>
<dbReference type="InterPro" id="IPR036390">
    <property type="entry name" value="WH_DNA-bd_sf"/>
</dbReference>
<dbReference type="AlphaFoldDB" id="A0A8C9ELM6"/>
<dbReference type="InterPro" id="IPR046328">
    <property type="entry name" value="ETS_fam"/>
</dbReference>
<reference evidence="8" key="1">
    <citation type="submission" date="2025-08" db="UniProtKB">
        <authorList>
            <consortium name="Ensembl"/>
        </authorList>
    </citation>
    <scope>IDENTIFICATION</scope>
</reference>